<comment type="caution">
    <text evidence="2">The sequence shown here is derived from an EMBL/GenBank/DDBJ whole genome shotgun (WGS) entry which is preliminary data.</text>
</comment>
<dbReference type="AlphaFoldDB" id="A0A087CDR1"/>
<dbReference type="OrthoDB" id="5422202at2"/>
<accession>A0A087CDR1</accession>
<name>A0A087CDR1_9BIFI</name>
<evidence type="ECO:0000313" key="2">
    <source>
        <dbReference type="EMBL" id="KFI81411.1"/>
    </source>
</evidence>
<feature type="region of interest" description="Disordered" evidence="1">
    <location>
        <begin position="1"/>
        <end position="72"/>
    </location>
</feature>
<feature type="compositionally biased region" description="Low complexity" evidence="1">
    <location>
        <begin position="25"/>
        <end position="46"/>
    </location>
</feature>
<keyword evidence="3" id="KW-1185">Reference proteome</keyword>
<dbReference type="STRING" id="218140.BPSY_1819"/>
<proteinExistence type="predicted"/>
<dbReference type="Pfam" id="PF03993">
    <property type="entry name" value="DUF349"/>
    <property type="match status" value="3"/>
</dbReference>
<dbReference type="GeneID" id="98301012"/>
<reference evidence="2 3" key="1">
    <citation type="submission" date="2014-03" db="EMBL/GenBank/DDBJ databases">
        <title>Genomics of Bifidobacteria.</title>
        <authorList>
            <person name="Ventura M."/>
            <person name="Milani C."/>
            <person name="Lugli G.A."/>
        </authorList>
    </citation>
    <scope>NUCLEOTIDE SEQUENCE [LARGE SCALE GENOMIC DNA]</scope>
    <source>
        <strain evidence="2 3">LMG 21775</strain>
    </source>
</reference>
<dbReference type="InterPro" id="IPR007139">
    <property type="entry name" value="DUF349"/>
</dbReference>
<feature type="compositionally biased region" description="Polar residues" evidence="1">
    <location>
        <begin position="1"/>
        <end position="24"/>
    </location>
</feature>
<evidence type="ECO:0000313" key="3">
    <source>
        <dbReference type="Proteomes" id="UP000029050"/>
    </source>
</evidence>
<evidence type="ECO:0000256" key="1">
    <source>
        <dbReference type="SAM" id="MobiDB-lite"/>
    </source>
</evidence>
<dbReference type="eggNOG" id="COG3266">
    <property type="taxonomic scope" value="Bacteria"/>
</dbReference>
<protein>
    <submittedName>
        <fullName evidence="2">Putative ATPase involved in DNA repair</fullName>
    </submittedName>
</protein>
<organism evidence="2 3">
    <name type="scientific">Bifidobacterium psychraerophilum</name>
    <dbReference type="NCBI Taxonomy" id="218140"/>
    <lineage>
        <taxon>Bacteria</taxon>
        <taxon>Bacillati</taxon>
        <taxon>Actinomycetota</taxon>
        <taxon>Actinomycetes</taxon>
        <taxon>Bifidobacteriales</taxon>
        <taxon>Bifidobacteriaceae</taxon>
        <taxon>Bifidobacterium</taxon>
    </lineage>
</organism>
<dbReference type="Proteomes" id="UP000029050">
    <property type="component" value="Unassembled WGS sequence"/>
</dbReference>
<dbReference type="RefSeq" id="WP_033495264.1">
    <property type="nucleotide sequence ID" value="NZ_BAABVZ010000002.1"/>
</dbReference>
<sequence>MADETATTPENTESAQGQTVSPDNAGTKTRPAPAAPAQAAQPGAHAPKPHVPSPSALAKKTPAIAAPVQQSAYSKAEEDAAKTFGRVDDQGNVFVNENGTERIVGQFPNAEGTEALDLYAHRYLDLKAKLDLFEARLKSSEIKAHEIDESIKSLHEEIAEPQVVGDIPALNSALEAITVEADKKKQELAAARRSAMEKAIKERTAIVEKAENLAASLGDSTNWRSTADKFRSLFDQWQQHQRANVRIDKTDADALWKRFSSARTEFNQARRKWAQNRDAEQSKAKQLKEEIIAEADAIKNSTEWAATSHQFNTLMDRWKQAGRAGRNEDDALWARFREAADTFFNARQSDRDETSSNEKENLAKKEALLVKAEALLPVKNEESAKQARQSLAQIQEEWDLIGYVPREDVHRIESRLDKVDKQIKSVEEAAWKQSDPEADARKSSFEVQLTSQLAELDARIAAEGDAKKRKALEAEKAAKEQWLKVIK</sequence>
<dbReference type="EMBL" id="JGZI01000010">
    <property type="protein sequence ID" value="KFI81411.1"/>
    <property type="molecule type" value="Genomic_DNA"/>
</dbReference>
<gene>
    <name evidence="2" type="ORF">BPSY_1819</name>
</gene>